<accession>A0A3E1NIA9</accession>
<evidence type="ECO:0000313" key="10">
    <source>
        <dbReference type="EMBL" id="RFM27611.1"/>
    </source>
</evidence>
<dbReference type="Pfam" id="PF00266">
    <property type="entry name" value="Aminotran_5"/>
    <property type="match status" value="1"/>
</dbReference>
<dbReference type="PANTHER" id="PTHR43586:SF8">
    <property type="entry name" value="CYSTEINE DESULFURASE 1, CHLOROPLASTIC"/>
    <property type="match status" value="1"/>
</dbReference>
<evidence type="ECO:0000256" key="6">
    <source>
        <dbReference type="ARBA" id="ARBA00022679"/>
    </source>
</evidence>
<organism evidence="10 11">
    <name type="scientific">Deminuibacter soli</name>
    <dbReference type="NCBI Taxonomy" id="2291815"/>
    <lineage>
        <taxon>Bacteria</taxon>
        <taxon>Pseudomonadati</taxon>
        <taxon>Bacteroidota</taxon>
        <taxon>Chitinophagia</taxon>
        <taxon>Chitinophagales</taxon>
        <taxon>Chitinophagaceae</taxon>
        <taxon>Deminuibacter</taxon>
    </lineage>
</organism>
<dbReference type="InterPro" id="IPR010970">
    <property type="entry name" value="Cys_dSase_SufS"/>
</dbReference>
<dbReference type="InterPro" id="IPR016454">
    <property type="entry name" value="Cysteine_dSase"/>
</dbReference>
<evidence type="ECO:0000256" key="7">
    <source>
        <dbReference type="ARBA" id="ARBA00022898"/>
    </source>
</evidence>
<evidence type="ECO:0000256" key="8">
    <source>
        <dbReference type="ARBA" id="ARBA00050776"/>
    </source>
</evidence>
<dbReference type="EC" id="2.8.1.7" evidence="4"/>
<evidence type="ECO:0000256" key="3">
    <source>
        <dbReference type="ARBA" id="ARBA00010447"/>
    </source>
</evidence>
<dbReference type="InterPro" id="IPR000192">
    <property type="entry name" value="Aminotrans_V_dom"/>
</dbReference>
<evidence type="ECO:0000256" key="1">
    <source>
        <dbReference type="ARBA" id="ARBA00001933"/>
    </source>
</evidence>
<comment type="similarity">
    <text evidence="3">Belongs to the class-V pyridoxal-phosphate-dependent aminotransferase family. Csd subfamily.</text>
</comment>
<evidence type="ECO:0000256" key="4">
    <source>
        <dbReference type="ARBA" id="ARBA00012239"/>
    </source>
</evidence>
<keyword evidence="6" id="KW-0808">Transferase</keyword>
<comment type="function">
    <text evidence="2">Catalyzes the removal of elemental sulfur and selenium atoms from L-cysteine, L-cystine, L-selenocysteine, and L-selenocystine to produce L-alanine.</text>
</comment>
<protein>
    <recommendedName>
        <fullName evidence="5">Probable cysteine desulfurase</fullName>
        <ecNumber evidence="4">2.8.1.7</ecNumber>
    </recommendedName>
</protein>
<dbReference type="PANTHER" id="PTHR43586">
    <property type="entry name" value="CYSTEINE DESULFURASE"/>
    <property type="match status" value="1"/>
</dbReference>
<dbReference type="SUPFAM" id="SSF53383">
    <property type="entry name" value="PLP-dependent transferases"/>
    <property type="match status" value="1"/>
</dbReference>
<evidence type="ECO:0000259" key="9">
    <source>
        <dbReference type="Pfam" id="PF00266"/>
    </source>
</evidence>
<dbReference type="NCBIfam" id="TIGR01979">
    <property type="entry name" value="sufS"/>
    <property type="match status" value="1"/>
</dbReference>
<dbReference type="Gene3D" id="3.40.640.10">
    <property type="entry name" value="Type I PLP-dependent aspartate aminotransferase-like (Major domain)"/>
    <property type="match status" value="1"/>
</dbReference>
<gene>
    <name evidence="10" type="primary">sufS</name>
    <name evidence="10" type="ORF">DXN05_12905</name>
</gene>
<name>A0A3E1NIA9_9BACT</name>
<evidence type="ECO:0000256" key="5">
    <source>
        <dbReference type="ARBA" id="ARBA00021850"/>
    </source>
</evidence>
<dbReference type="RefSeq" id="WP_116847688.1">
    <property type="nucleotide sequence ID" value="NZ_QTJU01000004.1"/>
</dbReference>
<evidence type="ECO:0000256" key="2">
    <source>
        <dbReference type="ARBA" id="ARBA00002824"/>
    </source>
</evidence>
<dbReference type="AlphaFoldDB" id="A0A3E1NIA9"/>
<dbReference type="Proteomes" id="UP000261284">
    <property type="component" value="Unassembled WGS sequence"/>
</dbReference>
<dbReference type="GO" id="GO:0006534">
    <property type="term" value="P:cysteine metabolic process"/>
    <property type="evidence" value="ECO:0007669"/>
    <property type="project" value="InterPro"/>
</dbReference>
<comment type="caution">
    <text evidence="10">The sequence shown here is derived from an EMBL/GenBank/DDBJ whole genome shotgun (WGS) entry which is preliminary data.</text>
</comment>
<keyword evidence="7" id="KW-0663">Pyridoxal phosphate</keyword>
<reference evidence="10 11" key="1">
    <citation type="submission" date="2018-08" db="EMBL/GenBank/DDBJ databases">
        <title>Chitinophagaceae sp. K23C18032701, a novel bacterium isolated from forest soil.</title>
        <authorList>
            <person name="Wang C."/>
        </authorList>
    </citation>
    <scope>NUCLEOTIDE SEQUENCE [LARGE SCALE GENOMIC DNA]</scope>
    <source>
        <strain evidence="10 11">K23C18032701</strain>
    </source>
</reference>
<dbReference type="OrthoDB" id="9804366at2"/>
<dbReference type="PIRSF" id="PIRSF005572">
    <property type="entry name" value="NifS"/>
    <property type="match status" value="1"/>
</dbReference>
<dbReference type="InterPro" id="IPR015424">
    <property type="entry name" value="PyrdxlP-dep_Trfase"/>
</dbReference>
<proteinExistence type="inferred from homology"/>
<dbReference type="EMBL" id="QTJU01000004">
    <property type="protein sequence ID" value="RFM27611.1"/>
    <property type="molecule type" value="Genomic_DNA"/>
</dbReference>
<dbReference type="CDD" id="cd06453">
    <property type="entry name" value="SufS_like"/>
    <property type="match status" value="1"/>
</dbReference>
<dbReference type="InterPro" id="IPR015421">
    <property type="entry name" value="PyrdxlP-dep_Trfase_major"/>
</dbReference>
<keyword evidence="11" id="KW-1185">Reference proteome</keyword>
<dbReference type="GO" id="GO:0030170">
    <property type="term" value="F:pyridoxal phosphate binding"/>
    <property type="evidence" value="ECO:0007669"/>
    <property type="project" value="InterPro"/>
</dbReference>
<evidence type="ECO:0000313" key="11">
    <source>
        <dbReference type="Proteomes" id="UP000261284"/>
    </source>
</evidence>
<feature type="domain" description="Aminotransferase class V" evidence="9">
    <location>
        <begin position="33"/>
        <end position="404"/>
    </location>
</feature>
<sequence length="416" mass="45279">MSAISTSTPSVSVESIRADFPILNETINGHHLVYFDNAATSQKPMQVMEAMNRYYFHSNSNVHRGAHTLSVRATDCYEGARDTVARLLNAASSREIVFTGGTTDSINLVAYSFSNGLLKAGDEILVSTLEHHSNIIPWQLAAQRCGATVKAIPMDAQGNLLINSYRELLSSNTRLVAVTHVSNTLGTINPVRDIIAIAHEKGIPVLIDAAQSVPHFQIDVQDLDADFVAFSGHKMLGPTGIGVLYAKESWLNQMPPFRGGGGMIQTGSVTIGNTLYNKAPYKFEAGTPNVAGAVGLAAAIDYMNEVGYDFIQQQEEQLLHYALEQLQQLPEVQLAARPEHMASVFSFNVKNAHYSDVATLLDSQGVAVRSGMHCTEPLLSHLQVNGTARVSFAFYNTLEEVDVFIKALQKAIRMLS</sequence>
<comment type="cofactor">
    <cofactor evidence="1">
        <name>pyridoxal 5'-phosphate</name>
        <dbReference type="ChEBI" id="CHEBI:597326"/>
    </cofactor>
</comment>
<comment type="catalytic activity">
    <reaction evidence="8">
        <text>(sulfur carrier)-H + L-cysteine = (sulfur carrier)-SH + L-alanine</text>
        <dbReference type="Rhea" id="RHEA:43892"/>
        <dbReference type="Rhea" id="RHEA-COMP:14737"/>
        <dbReference type="Rhea" id="RHEA-COMP:14739"/>
        <dbReference type="ChEBI" id="CHEBI:29917"/>
        <dbReference type="ChEBI" id="CHEBI:35235"/>
        <dbReference type="ChEBI" id="CHEBI:57972"/>
        <dbReference type="ChEBI" id="CHEBI:64428"/>
        <dbReference type="EC" id="2.8.1.7"/>
    </reaction>
</comment>
<dbReference type="GO" id="GO:0031071">
    <property type="term" value="F:cysteine desulfurase activity"/>
    <property type="evidence" value="ECO:0007669"/>
    <property type="project" value="UniProtKB-EC"/>
</dbReference>
<dbReference type="InterPro" id="IPR015422">
    <property type="entry name" value="PyrdxlP-dep_Trfase_small"/>
</dbReference>
<dbReference type="Gene3D" id="3.90.1150.10">
    <property type="entry name" value="Aspartate Aminotransferase, domain 1"/>
    <property type="match status" value="1"/>
</dbReference>